<dbReference type="HAMAP" id="MF_00265">
    <property type="entry name" value="VapC_Nob1"/>
    <property type="match status" value="1"/>
</dbReference>
<keyword evidence="2 5" id="KW-0540">Nuclease</keyword>
<name>A0ABV7LWF8_9GAMM</name>
<comment type="cofactor">
    <cofactor evidence="5">
        <name>Mg(2+)</name>
        <dbReference type="ChEBI" id="CHEBI:18420"/>
    </cofactor>
</comment>
<dbReference type="InterPro" id="IPR002716">
    <property type="entry name" value="PIN_dom"/>
</dbReference>
<feature type="binding site" evidence="5">
    <location>
        <position position="101"/>
    </location>
    <ligand>
        <name>Mg(2+)</name>
        <dbReference type="ChEBI" id="CHEBI:18420"/>
    </ligand>
</feature>
<accession>A0ABV7LWF8</accession>
<dbReference type="InterPro" id="IPR041705">
    <property type="entry name" value="PIN_Sll0205"/>
</dbReference>
<comment type="function">
    <text evidence="5">Toxic component of a toxin-antitoxin (TA) system. An RNase.</text>
</comment>
<dbReference type="PANTHER" id="PTHR36173">
    <property type="entry name" value="RIBONUCLEASE VAPC16-RELATED"/>
    <property type="match status" value="1"/>
</dbReference>
<keyword evidence="5" id="KW-0460">Magnesium</keyword>
<keyword evidence="4 5" id="KW-0378">Hydrolase</keyword>
<feature type="binding site" evidence="5">
    <location>
        <position position="5"/>
    </location>
    <ligand>
        <name>Mg(2+)</name>
        <dbReference type="ChEBI" id="CHEBI:18420"/>
    </ligand>
</feature>
<dbReference type="SUPFAM" id="SSF88723">
    <property type="entry name" value="PIN domain-like"/>
    <property type="match status" value="1"/>
</dbReference>
<dbReference type="EMBL" id="JBHRUG010000050">
    <property type="protein sequence ID" value="MFC3286354.1"/>
    <property type="molecule type" value="Genomic_DNA"/>
</dbReference>
<evidence type="ECO:0000256" key="1">
    <source>
        <dbReference type="ARBA" id="ARBA00022649"/>
    </source>
</evidence>
<dbReference type="Proteomes" id="UP001595579">
    <property type="component" value="Unassembled WGS sequence"/>
</dbReference>
<proteinExistence type="inferred from homology"/>
<evidence type="ECO:0000256" key="4">
    <source>
        <dbReference type="ARBA" id="ARBA00022801"/>
    </source>
</evidence>
<dbReference type="Gene3D" id="3.40.50.1010">
    <property type="entry name" value="5'-nuclease"/>
    <property type="match status" value="1"/>
</dbReference>
<comment type="caution">
    <text evidence="7">The sequence shown here is derived from an EMBL/GenBank/DDBJ whole genome shotgun (WGS) entry which is preliminary data.</text>
</comment>
<evidence type="ECO:0000256" key="5">
    <source>
        <dbReference type="HAMAP-Rule" id="MF_00265"/>
    </source>
</evidence>
<protein>
    <recommendedName>
        <fullName evidence="5">Ribonuclease VapC</fullName>
        <shortName evidence="5">RNase VapC</shortName>
        <ecNumber evidence="5">3.1.-.-</ecNumber>
    </recommendedName>
    <alternativeName>
        <fullName evidence="5">Toxin VapC</fullName>
    </alternativeName>
</protein>
<gene>
    <name evidence="5" type="primary">vapC</name>
    <name evidence="7" type="ORF">ACFOEV_22360</name>
</gene>
<dbReference type="RefSeq" id="WP_386777329.1">
    <property type="nucleotide sequence ID" value="NZ_JBHRUG010000050.1"/>
</dbReference>
<comment type="similarity">
    <text evidence="5">Belongs to the PINc/VapC protein family.</text>
</comment>
<dbReference type="Pfam" id="PF01850">
    <property type="entry name" value="PIN"/>
    <property type="match status" value="1"/>
</dbReference>
<keyword evidence="1 5" id="KW-1277">Toxin-antitoxin system</keyword>
<dbReference type="InterPro" id="IPR022907">
    <property type="entry name" value="VapC_family"/>
</dbReference>
<dbReference type="CDD" id="cd09872">
    <property type="entry name" value="PIN_Sll0205-like"/>
    <property type="match status" value="1"/>
</dbReference>
<organism evidence="7 8">
    <name type="scientific">Litchfieldella rifensis</name>
    <dbReference type="NCBI Taxonomy" id="762643"/>
    <lineage>
        <taxon>Bacteria</taxon>
        <taxon>Pseudomonadati</taxon>
        <taxon>Pseudomonadota</taxon>
        <taxon>Gammaproteobacteria</taxon>
        <taxon>Oceanospirillales</taxon>
        <taxon>Halomonadaceae</taxon>
        <taxon>Litchfieldella</taxon>
    </lineage>
</organism>
<sequence length="132" mass="15002">MIVLDTHILIWWVNGDTRLSPTARQAIEQEIDNQGDILISAISVWEIAMLIEKGRLVLSMDLDEWLETVERIDRVAYVPITPHVAVQSTRLPGSFHPDPADRLIVALARELNACLLTADGKIQAYPHIKWLW</sequence>
<feature type="domain" description="PIN" evidence="6">
    <location>
        <begin position="2"/>
        <end position="125"/>
    </location>
</feature>
<reference evidence="8" key="1">
    <citation type="journal article" date="2019" name="Int. J. Syst. Evol. Microbiol.">
        <title>The Global Catalogue of Microorganisms (GCM) 10K type strain sequencing project: providing services to taxonomists for standard genome sequencing and annotation.</title>
        <authorList>
            <consortium name="The Broad Institute Genomics Platform"/>
            <consortium name="The Broad Institute Genome Sequencing Center for Infectious Disease"/>
            <person name="Wu L."/>
            <person name="Ma J."/>
        </authorList>
    </citation>
    <scope>NUCLEOTIDE SEQUENCE [LARGE SCALE GENOMIC DNA]</scope>
    <source>
        <strain evidence="8">CECT 7698</strain>
    </source>
</reference>
<dbReference type="PANTHER" id="PTHR36173:SF1">
    <property type="entry name" value="RIBONUCLEASE VAPC22"/>
    <property type="match status" value="1"/>
</dbReference>
<keyword evidence="8" id="KW-1185">Reference proteome</keyword>
<evidence type="ECO:0000313" key="8">
    <source>
        <dbReference type="Proteomes" id="UP001595579"/>
    </source>
</evidence>
<keyword evidence="5" id="KW-0800">Toxin</keyword>
<evidence type="ECO:0000259" key="6">
    <source>
        <dbReference type="Pfam" id="PF01850"/>
    </source>
</evidence>
<keyword evidence="3 5" id="KW-0479">Metal-binding</keyword>
<dbReference type="InterPro" id="IPR029060">
    <property type="entry name" value="PIN-like_dom_sf"/>
</dbReference>
<dbReference type="EC" id="3.1.-.-" evidence="5"/>
<evidence type="ECO:0000256" key="2">
    <source>
        <dbReference type="ARBA" id="ARBA00022722"/>
    </source>
</evidence>
<evidence type="ECO:0000313" key="7">
    <source>
        <dbReference type="EMBL" id="MFC3286354.1"/>
    </source>
</evidence>
<dbReference type="InterPro" id="IPR052919">
    <property type="entry name" value="TA_system_RNase"/>
</dbReference>
<evidence type="ECO:0000256" key="3">
    <source>
        <dbReference type="ARBA" id="ARBA00022723"/>
    </source>
</evidence>